<evidence type="ECO:0000313" key="2">
    <source>
        <dbReference type="EMBL" id="CZR65394.1"/>
    </source>
</evidence>
<keyword evidence="3" id="KW-1185">Reference proteome</keyword>
<evidence type="ECO:0000259" key="1">
    <source>
        <dbReference type="Pfam" id="PF06985"/>
    </source>
</evidence>
<feature type="domain" description="Heterokaryon incompatibility" evidence="1">
    <location>
        <begin position="131"/>
        <end position="220"/>
    </location>
</feature>
<dbReference type="Pfam" id="PF06985">
    <property type="entry name" value="HET"/>
    <property type="match status" value="1"/>
</dbReference>
<evidence type="ECO:0000313" key="3">
    <source>
        <dbReference type="Proteomes" id="UP000184330"/>
    </source>
</evidence>
<dbReference type="STRING" id="576137.A0A1L7XK61"/>
<dbReference type="InterPro" id="IPR010730">
    <property type="entry name" value="HET"/>
</dbReference>
<protein>
    <recommendedName>
        <fullName evidence="1">Heterokaryon incompatibility domain-containing protein</fullName>
    </recommendedName>
</protein>
<name>A0A1L7XK61_9HELO</name>
<sequence>MPHEWADWELVKQDSRIGRDFVADAYSSGKPFFLKISNESRVEDAIVEIFTDLEEGDGHPIFPARDCLAADSGSEDCLNGLRNWLMQCTQGHEECRQSIGQDLPRRVIEVLSPNGTDTLTLADAEGRRGYYNALSHCWGQSQNIFPLATTKVNMSKHFSSLEWSDLSKIFQDAVQITRSLGIRYLWIGSLCIIQDDEEDWIAQAPQMSSIYTGAMLTISCSWLSGTLFVKKNGENRVCNVYSRLLPTVGDDPLDQRAWCLQERLLSSRRIEYTSPEMVWQCKKGCIRESIGIFDPTIVGGQARCAAAKNGTLIDRQQIWWEIVQTYTTTKLTKESDILPAISALALACGRGRYLARLWEEDLLPSLCWFSLGESLRPQSYTAPTFSWASQKCPVRWPLIEVEDLIEEESNEALVTVLDVEATTHPNYPLGAVSDGFLDLNGVLIPATSSILPRVAGSTREKTEITPQEHVTFYESHIDVVDDSRVFPRRFFCVPLLSVFSLGQCSGLFENSEHCCLVWMLEASFTAGTVYLSPAQWLTSQHYNISTCSSAGTHNAGSAVLANNVFGSSNAGGCLVQVGIDGSISAPRIVESCRISTGSNVLGTFDLTGRRRHLSPFDAPKDVIVPYGKDAKDIFGRINSSSRILWKKDTASSLNISHQVGTEVNELKTARR</sequence>
<organism evidence="2 3">
    <name type="scientific">Phialocephala subalpina</name>
    <dbReference type="NCBI Taxonomy" id="576137"/>
    <lineage>
        <taxon>Eukaryota</taxon>
        <taxon>Fungi</taxon>
        <taxon>Dikarya</taxon>
        <taxon>Ascomycota</taxon>
        <taxon>Pezizomycotina</taxon>
        <taxon>Leotiomycetes</taxon>
        <taxon>Helotiales</taxon>
        <taxon>Mollisiaceae</taxon>
        <taxon>Phialocephala</taxon>
        <taxon>Phialocephala fortinii species complex</taxon>
    </lineage>
</organism>
<reference evidence="2 3" key="1">
    <citation type="submission" date="2016-03" db="EMBL/GenBank/DDBJ databases">
        <authorList>
            <person name="Ploux O."/>
        </authorList>
    </citation>
    <scope>NUCLEOTIDE SEQUENCE [LARGE SCALE GENOMIC DNA]</scope>
    <source>
        <strain evidence="2 3">UAMH 11012</strain>
    </source>
</reference>
<dbReference type="PANTHER" id="PTHR33112:SF16">
    <property type="entry name" value="HETEROKARYON INCOMPATIBILITY DOMAIN-CONTAINING PROTEIN"/>
    <property type="match status" value="1"/>
</dbReference>
<accession>A0A1L7XK61</accession>
<dbReference type="PANTHER" id="PTHR33112">
    <property type="entry name" value="DOMAIN PROTEIN, PUTATIVE-RELATED"/>
    <property type="match status" value="1"/>
</dbReference>
<gene>
    <name evidence="2" type="ORF">PAC_15294</name>
</gene>
<dbReference type="EMBL" id="FJOG01000030">
    <property type="protein sequence ID" value="CZR65394.1"/>
    <property type="molecule type" value="Genomic_DNA"/>
</dbReference>
<proteinExistence type="predicted"/>
<dbReference type="OrthoDB" id="3563369at2759"/>
<dbReference type="AlphaFoldDB" id="A0A1L7XK61"/>
<dbReference type="Proteomes" id="UP000184330">
    <property type="component" value="Unassembled WGS sequence"/>
</dbReference>